<dbReference type="RefSeq" id="XP_008608788.1">
    <property type="nucleotide sequence ID" value="XM_008610566.1"/>
</dbReference>
<organism evidence="2 3">
    <name type="scientific">Saprolegnia diclina (strain VS20)</name>
    <dbReference type="NCBI Taxonomy" id="1156394"/>
    <lineage>
        <taxon>Eukaryota</taxon>
        <taxon>Sar</taxon>
        <taxon>Stramenopiles</taxon>
        <taxon>Oomycota</taxon>
        <taxon>Saprolegniomycetes</taxon>
        <taxon>Saprolegniales</taxon>
        <taxon>Saprolegniaceae</taxon>
        <taxon>Saprolegnia</taxon>
    </lineage>
</organism>
<dbReference type="OMA" id="MAKKSAW"/>
<gene>
    <name evidence="2" type="ORF">SDRG_04878</name>
</gene>
<name>T0QUZ3_SAPDV</name>
<dbReference type="GeneID" id="19945605"/>
<feature type="compositionally biased region" description="Low complexity" evidence="1">
    <location>
        <begin position="88"/>
        <end position="100"/>
    </location>
</feature>
<evidence type="ECO:0000313" key="2">
    <source>
        <dbReference type="EMBL" id="EQC37855.1"/>
    </source>
</evidence>
<dbReference type="EMBL" id="JH767143">
    <property type="protein sequence ID" value="EQC37855.1"/>
    <property type="molecule type" value="Genomic_DNA"/>
</dbReference>
<accession>T0QUZ3</accession>
<keyword evidence="3" id="KW-1185">Reference proteome</keyword>
<feature type="compositionally biased region" description="Acidic residues" evidence="1">
    <location>
        <begin position="22"/>
        <end position="33"/>
    </location>
</feature>
<protein>
    <submittedName>
        <fullName evidence="2">Uncharacterized protein</fullName>
    </submittedName>
</protein>
<dbReference type="OrthoDB" id="79522at2759"/>
<evidence type="ECO:0000313" key="3">
    <source>
        <dbReference type="Proteomes" id="UP000030762"/>
    </source>
</evidence>
<evidence type="ECO:0000256" key="1">
    <source>
        <dbReference type="SAM" id="MobiDB-lite"/>
    </source>
</evidence>
<sequence>MAKKSAWTAPRKEEDAWKSSAQDDDDHAQEAEDETSLCTYKFGKCLNPRTRKINGTLHSLCSMHRMRQNAHQLKSDRKRREKQRTNDSGASSSSSEPMSSTPTIVDNALLLSLKHDVETLIRLVKTVLNQSANANVDTCWSLLSLHEQRPTQNAGESFLELHTEGQSPDDVLHFSTAPFEWPALQLPLDKPAEAQAQLPSLLDRSRSPHETAI</sequence>
<dbReference type="AlphaFoldDB" id="T0QUZ3"/>
<dbReference type="InParanoid" id="T0QUZ3"/>
<feature type="region of interest" description="Disordered" evidence="1">
    <location>
        <begin position="68"/>
        <end position="101"/>
    </location>
</feature>
<reference evidence="2 3" key="1">
    <citation type="submission" date="2012-04" db="EMBL/GenBank/DDBJ databases">
        <title>The Genome Sequence of Saprolegnia declina VS20.</title>
        <authorList>
            <consortium name="The Broad Institute Genome Sequencing Platform"/>
            <person name="Russ C."/>
            <person name="Nusbaum C."/>
            <person name="Tyler B."/>
            <person name="van West P."/>
            <person name="Dieguez-Uribeondo J."/>
            <person name="de Bruijn I."/>
            <person name="Tripathy S."/>
            <person name="Jiang R."/>
            <person name="Young S.K."/>
            <person name="Zeng Q."/>
            <person name="Gargeya S."/>
            <person name="Fitzgerald M."/>
            <person name="Haas B."/>
            <person name="Abouelleil A."/>
            <person name="Alvarado L."/>
            <person name="Arachchi H.M."/>
            <person name="Berlin A."/>
            <person name="Chapman S.B."/>
            <person name="Goldberg J."/>
            <person name="Griggs A."/>
            <person name="Gujja S."/>
            <person name="Hansen M."/>
            <person name="Howarth C."/>
            <person name="Imamovic A."/>
            <person name="Larimer J."/>
            <person name="McCowen C."/>
            <person name="Montmayeur A."/>
            <person name="Murphy C."/>
            <person name="Neiman D."/>
            <person name="Pearson M."/>
            <person name="Priest M."/>
            <person name="Roberts A."/>
            <person name="Saif S."/>
            <person name="Shea T."/>
            <person name="Sisk P."/>
            <person name="Sykes S."/>
            <person name="Wortman J."/>
            <person name="Nusbaum C."/>
            <person name="Birren B."/>
        </authorList>
    </citation>
    <scope>NUCLEOTIDE SEQUENCE [LARGE SCALE GENOMIC DNA]</scope>
    <source>
        <strain evidence="2 3">VS20</strain>
    </source>
</reference>
<feature type="region of interest" description="Disordered" evidence="1">
    <location>
        <begin position="1"/>
        <end position="33"/>
    </location>
</feature>
<proteinExistence type="predicted"/>
<dbReference type="Proteomes" id="UP000030762">
    <property type="component" value="Unassembled WGS sequence"/>
</dbReference>
<dbReference type="VEuPathDB" id="FungiDB:SDRG_04878"/>